<evidence type="ECO:0000313" key="3">
    <source>
        <dbReference type="Proteomes" id="UP000198507"/>
    </source>
</evidence>
<feature type="compositionally biased region" description="Basic residues" evidence="1">
    <location>
        <begin position="11"/>
        <end position="21"/>
    </location>
</feature>
<gene>
    <name evidence="2" type="ORF">SAMN04488546_3906</name>
</gene>
<dbReference type="AlphaFoldDB" id="A0A1I0HJ56"/>
<organism evidence="2 3">
    <name type="scientific">Geodermatophilus poikilotrophus</name>
    <dbReference type="NCBI Taxonomy" id="1333667"/>
    <lineage>
        <taxon>Bacteria</taxon>
        <taxon>Bacillati</taxon>
        <taxon>Actinomycetota</taxon>
        <taxon>Actinomycetes</taxon>
        <taxon>Geodermatophilales</taxon>
        <taxon>Geodermatophilaceae</taxon>
        <taxon>Geodermatophilus</taxon>
    </lineage>
</organism>
<accession>A0A1I0HJ56</accession>
<keyword evidence="3" id="KW-1185">Reference proteome</keyword>
<feature type="region of interest" description="Disordered" evidence="1">
    <location>
        <begin position="1"/>
        <end position="28"/>
    </location>
</feature>
<name>A0A1I0HJ56_9ACTN</name>
<dbReference type="EMBL" id="FOIE01000008">
    <property type="protein sequence ID" value="SET83921.1"/>
    <property type="molecule type" value="Genomic_DNA"/>
</dbReference>
<sequence length="85" mass="9796">MPTPLTPDERRRRRAALRRHHPDLGGDAEEFARTLRAWGARSPAGTPGPAGSEVRFVRRPRGARRLLAWWRRSRSRRSPAHRRVG</sequence>
<protein>
    <recommendedName>
        <fullName evidence="4">DnaJ domain-containing protein</fullName>
    </recommendedName>
</protein>
<dbReference type="Proteomes" id="UP000198507">
    <property type="component" value="Unassembled WGS sequence"/>
</dbReference>
<evidence type="ECO:0000313" key="2">
    <source>
        <dbReference type="EMBL" id="SET83921.1"/>
    </source>
</evidence>
<dbReference type="OrthoDB" id="5198651at2"/>
<evidence type="ECO:0000256" key="1">
    <source>
        <dbReference type="SAM" id="MobiDB-lite"/>
    </source>
</evidence>
<proteinExistence type="predicted"/>
<dbReference type="RefSeq" id="WP_091447026.1">
    <property type="nucleotide sequence ID" value="NZ_FOIE01000008.1"/>
</dbReference>
<evidence type="ECO:0008006" key="4">
    <source>
        <dbReference type="Google" id="ProtNLM"/>
    </source>
</evidence>
<reference evidence="3" key="1">
    <citation type="submission" date="2016-10" db="EMBL/GenBank/DDBJ databases">
        <authorList>
            <person name="Varghese N."/>
            <person name="Submissions S."/>
        </authorList>
    </citation>
    <scope>NUCLEOTIDE SEQUENCE [LARGE SCALE GENOMIC DNA]</scope>
    <source>
        <strain evidence="3">DSM 44209</strain>
    </source>
</reference>